<sequence length="607" mass="66705">MLTMLDYIFADRGPKMMKPKTSRHLVAAAACASMMAAGITAYSPSAQACGGLFCNNQQPVNQAAERIIFSDNADDTVTALVQIMYQGPSEKFAWVLPVPGEPDVSVSSTAAFDRLQTATNPSYRMNTTVEGTCDTRGGGFFGSDDATAEAGGMNNANRNPEDDGVTVVNSGHVGPYDYTTISVDPGNENPTQVALDWLEQNNYDVSALGEQTITPYLEDGMNLLAFRLSKNADTGDIRPVRITYDAELPMIPIKLTAVAANDDMGVMVWVLSDERAIPSNYKSLRLNEAAIDWFNPNNNYNDIINRAADEAGGQGFVTELAWPTDRTLPPPNQFSNGQDLADVIFSENEERFWEDRIKNTDWTGNEFGLLQQSSRYAAFDGYLEVLEATVPVPSRLTTEEFAQCPSCYQSEMGGEDGEIDNFDPQTFITQLELNVIKPMIETQELVTSRPYITRLYTTMSAGDMTLDPVFDFNDSLGDHSNAHVAERIIECGDEDYTRNEAPWRVELPQGDIVFGSGSTWPVSSEDMPATRAIVQDRNSGDGEVVVDNAPEIDSFIERHNQRVTDEFSGGGCQTAHPASVSLARNMSLALMFGAFGLLLIRVRRREE</sequence>
<dbReference type="AlphaFoldDB" id="A0A4Y6PPZ0"/>
<proteinExistence type="predicted"/>
<organism evidence="1 2">
    <name type="scientific">Persicimonas caeni</name>
    <dbReference type="NCBI Taxonomy" id="2292766"/>
    <lineage>
        <taxon>Bacteria</taxon>
        <taxon>Deltaproteobacteria</taxon>
        <taxon>Bradymonadales</taxon>
        <taxon>Bradymonadaceae</taxon>
        <taxon>Persicimonas</taxon>
    </lineage>
</organism>
<accession>A0A4Y6PPZ0</accession>
<dbReference type="OrthoDB" id="275368at2"/>
<dbReference type="RefSeq" id="WP_141196889.1">
    <property type="nucleotide sequence ID" value="NZ_CP041186.1"/>
</dbReference>
<evidence type="ECO:0000313" key="2">
    <source>
        <dbReference type="Proteomes" id="UP000315995"/>
    </source>
</evidence>
<keyword evidence="2" id="KW-1185">Reference proteome</keyword>
<gene>
    <name evidence="1" type="ORF">FIV42_06510</name>
</gene>
<dbReference type="InterPro" id="IPR019283">
    <property type="entry name" value="DUF2330"/>
</dbReference>
<dbReference type="EMBL" id="CP041186">
    <property type="protein sequence ID" value="QDG50396.1"/>
    <property type="molecule type" value="Genomic_DNA"/>
</dbReference>
<evidence type="ECO:0000313" key="1">
    <source>
        <dbReference type="EMBL" id="QDG50396.1"/>
    </source>
</evidence>
<dbReference type="Pfam" id="PF10092">
    <property type="entry name" value="DUF2330"/>
    <property type="match status" value="1"/>
</dbReference>
<dbReference type="Proteomes" id="UP000315995">
    <property type="component" value="Chromosome"/>
</dbReference>
<accession>A0A5B8Y2N8</accession>
<name>A0A4Y6PPZ0_PERCE</name>
<reference evidence="1 2" key="1">
    <citation type="submission" date="2019-06" db="EMBL/GenBank/DDBJ databases">
        <title>Persicimonas caeni gen. nov., sp. nov., a predatory bacterium isolated from solar saltern.</title>
        <authorList>
            <person name="Wang S."/>
        </authorList>
    </citation>
    <scope>NUCLEOTIDE SEQUENCE [LARGE SCALE GENOMIC DNA]</scope>
    <source>
        <strain evidence="1 2">YN101</strain>
    </source>
</reference>
<protein>
    <submittedName>
        <fullName evidence="1">DUF2330 domain-containing protein</fullName>
    </submittedName>
</protein>